<accession>A0AAV2QFG2</accession>
<gene>
    <name evidence="2" type="ORF">MNOR_LOCUS11987</name>
</gene>
<organism evidence="2 3">
    <name type="scientific">Meganyctiphanes norvegica</name>
    <name type="common">Northern krill</name>
    <name type="synonym">Thysanopoda norvegica</name>
    <dbReference type="NCBI Taxonomy" id="48144"/>
    <lineage>
        <taxon>Eukaryota</taxon>
        <taxon>Metazoa</taxon>
        <taxon>Ecdysozoa</taxon>
        <taxon>Arthropoda</taxon>
        <taxon>Crustacea</taxon>
        <taxon>Multicrustacea</taxon>
        <taxon>Malacostraca</taxon>
        <taxon>Eumalacostraca</taxon>
        <taxon>Eucarida</taxon>
        <taxon>Euphausiacea</taxon>
        <taxon>Euphausiidae</taxon>
        <taxon>Meganyctiphanes</taxon>
    </lineage>
</organism>
<dbReference type="Proteomes" id="UP001497623">
    <property type="component" value="Unassembled WGS sequence"/>
</dbReference>
<evidence type="ECO:0000313" key="3">
    <source>
        <dbReference type="Proteomes" id="UP001497623"/>
    </source>
</evidence>
<reference evidence="2 3" key="1">
    <citation type="submission" date="2024-05" db="EMBL/GenBank/DDBJ databases">
        <authorList>
            <person name="Wallberg A."/>
        </authorList>
    </citation>
    <scope>NUCLEOTIDE SEQUENCE [LARGE SCALE GENOMIC DNA]</scope>
</reference>
<keyword evidence="1" id="KW-0812">Transmembrane</keyword>
<protein>
    <submittedName>
        <fullName evidence="2">Uncharacterized protein</fullName>
    </submittedName>
</protein>
<evidence type="ECO:0000313" key="2">
    <source>
        <dbReference type="EMBL" id="CAL4082754.1"/>
    </source>
</evidence>
<keyword evidence="3" id="KW-1185">Reference proteome</keyword>
<keyword evidence="1" id="KW-0472">Membrane</keyword>
<name>A0AAV2QFG2_MEGNR</name>
<keyword evidence="1" id="KW-1133">Transmembrane helix</keyword>
<evidence type="ECO:0000256" key="1">
    <source>
        <dbReference type="SAM" id="Phobius"/>
    </source>
</evidence>
<comment type="caution">
    <text evidence="2">The sequence shown here is derived from an EMBL/GenBank/DDBJ whole genome shotgun (WGS) entry which is preliminary data.</text>
</comment>
<feature type="transmembrane region" description="Helical" evidence="1">
    <location>
        <begin position="93"/>
        <end position="115"/>
    </location>
</feature>
<dbReference type="EMBL" id="CAXKWB010006422">
    <property type="protein sequence ID" value="CAL4082754.1"/>
    <property type="molecule type" value="Genomic_DNA"/>
</dbReference>
<dbReference type="AlphaFoldDB" id="A0AAV2QFG2"/>
<proteinExistence type="predicted"/>
<sequence>MFIDTCNYTKQIAWICPPSVNFGDRYANIISDLHRGQTTVTIACHLFGRFLLCRLKKKQGDSQSRSSKEIYIKFKDLKEIGKPDFNVGLSQYFVHKLIVSTFLGWKGIFFILLNIKSKTYSK</sequence>